<dbReference type="Proteomes" id="UP000299102">
    <property type="component" value="Unassembled WGS sequence"/>
</dbReference>
<accession>A0A4C1XBT4</accession>
<comment type="caution">
    <text evidence="1">The sequence shown here is derived from an EMBL/GenBank/DDBJ whole genome shotgun (WGS) entry which is preliminary data.</text>
</comment>
<sequence length="156" mass="17159">MGACAEEQGEPFHQDVTDFEHDIEVSISFGLFNKTVSQYLYTTYKKYYHKHGQCRTGHVAEVAFAGRARPARAPPHPPSGLRPTLLSKASGGALKFIIPPGPFKPSPLLNTAIVHESWRGRREATSRRVAKSASAGWGYRTAAVAREPAPADRPKY</sequence>
<name>A0A4C1XBT4_EUMVA</name>
<reference evidence="1 2" key="1">
    <citation type="journal article" date="2019" name="Commun. Biol.">
        <title>The bagworm genome reveals a unique fibroin gene that provides high tensile strength.</title>
        <authorList>
            <person name="Kono N."/>
            <person name="Nakamura H."/>
            <person name="Ohtoshi R."/>
            <person name="Tomita M."/>
            <person name="Numata K."/>
            <person name="Arakawa K."/>
        </authorList>
    </citation>
    <scope>NUCLEOTIDE SEQUENCE [LARGE SCALE GENOMIC DNA]</scope>
</reference>
<dbReference type="EMBL" id="BGZK01000772">
    <property type="protein sequence ID" value="GBP59829.1"/>
    <property type="molecule type" value="Genomic_DNA"/>
</dbReference>
<gene>
    <name evidence="1" type="ORF">EVAR_40213_1</name>
</gene>
<proteinExistence type="predicted"/>
<dbReference type="AlphaFoldDB" id="A0A4C1XBT4"/>
<evidence type="ECO:0000313" key="1">
    <source>
        <dbReference type="EMBL" id="GBP59829.1"/>
    </source>
</evidence>
<organism evidence="1 2">
    <name type="scientific">Eumeta variegata</name>
    <name type="common">Bagworm moth</name>
    <name type="synonym">Eumeta japonica</name>
    <dbReference type="NCBI Taxonomy" id="151549"/>
    <lineage>
        <taxon>Eukaryota</taxon>
        <taxon>Metazoa</taxon>
        <taxon>Ecdysozoa</taxon>
        <taxon>Arthropoda</taxon>
        <taxon>Hexapoda</taxon>
        <taxon>Insecta</taxon>
        <taxon>Pterygota</taxon>
        <taxon>Neoptera</taxon>
        <taxon>Endopterygota</taxon>
        <taxon>Lepidoptera</taxon>
        <taxon>Glossata</taxon>
        <taxon>Ditrysia</taxon>
        <taxon>Tineoidea</taxon>
        <taxon>Psychidae</taxon>
        <taxon>Oiketicinae</taxon>
        <taxon>Eumeta</taxon>
    </lineage>
</organism>
<evidence type="ECO:0000313" key="2">
    <source>
        <dbReference type="Proteomes" id="UP000299102"/>
    </source>
</evidence>
<protein>
    <submittedName>
        <fullName evidence="1">Uncharacterized protein</fullName>
    </submittedName>
</protein>
<keyword evidence="2" id="KW-1185">Reference proteome</keyword>